<evidence type="ECO:0000313" key="1">
    <source>
        <dbReference type="EMBL" id="KAJ0084861.1"/>
    </source>
</evidence>
<gene>
    <name evidence="1" type="ORF">Patl1_29710</name>
</gene>
<comment type="caution">
    <text evidence="1">The sequence shown here is derived from an EMBL/GenBank/DDBJ whole genome shotgun (WGS) entry which is preliminary data.</text>
</comment>
<proteinExistence type="predicted"/>
<organism evidence="1 2">
    <name type="scientific">Pistacia atlantica</name>
    <dbReference type="NCBI Taxonomy" id="434234"/>
    <lineage>
        <taxon>Eukaryota</taxon>
        <taxon>Viridiplantae</taxon>
        <taxon>Streptophyta</taxon>
        <taxon>Embryophyta</taxon>
        <taxon>Tracheophyta</taxon>
        <taxon>Spermatophyta</taxon>
        <taxon>Magnoliopsida</taxon>
        <taxon>eudicotyledons</taxon>
        <taxon>Gunneridae</taxon>
        <taxon>Pentapetalae</taxon>
        <taxon>rosids</taxon>
        <taxon>malvids</taxon>
        <taxon>Sapindales</taxon>
        <taxon>Anacardiaceae</taxon>
        <taxon>Pistacia</taxon>
    </lineage>
</organism>
<evidence type="ECO:0000313" key="2">
    <source>
        <dbReference type="Proteomes" id="UP001164250"/>
    </source>
</evidence>
<dbReference type="EMBL" id="CM047907">
    <property type="protein sequence ID" value="KAJ0084861.1"/>
    <property type="molecule type" value="Genomic_DNA"/>
</dbReference>
<keyword evidence="2" id="KW-1185">Reference proteome</keyword>
<reference evidence="2" key="1">
    <citation type="journal article" date="2023" name="G3 (Bethesda)">
        <title>Genome assembly and association tests identify interacting loci associated with vigor, precocity, and sex in interspecific pistachio rootstocks.</title>
        <authorList>
            <person name="Palmer W."/>
            <person name="Jacygrad E."/>
            <person name="Sagayaradj S."/>
            <person name="Cavanaugh K."/>
            <person name="Han R."/>
            <person name="Bertier L."/>
            <person name="Beede B."/>
            <person name="Kafkas S."/>
            <person name="Golino D."/>
            <person name="Preece J."/>
            <person name="Michelmore R."/>
        </authorList>
    </citation>
    <scope>NUCLEOTIDE SEQUENCE [LARGE SCALE GENOMIC DNA]</scope>
</reference>
<sequence length="74" mass="8872">MVVKIFNEIGKGIPLTVKCKLGDKDLEKKLVYYKEYYKFSFNPRPKGTALYFCNFAWQNEFHLFDVWVNDRDLV</sequence>
<protein>
    <submittedName>
        <fullName evidence="1">Uncharacterized protein</fullName>
    </submittedName>
</protein>
<name>A0ACC1AEL4_9ROSI</name>
<dbReference type="Proteomes" id="UP001164250">
    <property type="component" value="Chromosome 11"/>
</dbReference>
<accession>A0ACC1AEL4</accession>